<keyword evidence="1" id="KW-0812">Transmembrane</keyword>
<dbReference type="Pfam" id="PF01882">
    <property type="entry name" value="DUF58"/>
    <property type="match status" value="1"/>
</dbReference>
<sequence>MSSTVKNNLYQQLFFSNRLYMGLGANILLFIISFFVPGLFNVAILIFVVLLVLLVLDMILLVLRPANIFQAVRTASPRFSNGDENDVVVACTNRYPFPVSATLVEELPFQFQDRNFAMKAKLGAGEAYEFRYKLRPVERGVYHFGYTYIFVQSALGIVNRRFVFNTEQDVQVYPSFQQLRHFSLYSYMNRLNEIGVHKRRVIGHSMEFDHIKPYTKGDDVRMLNWKATARSGNLMVNNYVEEKSQQVYCVIDKGRTMKMPFDGLTLLDYAINASLVFSNVALGKGDRAGLVTYNEGAVEVLPASNKKVQLNKILELLYSQETQWKESDLEALSVQLRSHLSQRSLLILFTNFESMSSLQRQLPYLRRLAKYHLVLVVFFENTELKRITEQEAVDVEAIYKQTIAQKFAYDKKLIVKELAKYGIMSLLSTPEHLTLNVVNKYLELKARTLI</sequence>
<keyword evidence="1" id="KW-1133">Transmembrane helix</keyword>
<dbReference type="AlphaFoldDB" id="A0A847S2S5"/>
<dbReference type="EMBL" id="JABAIA010000002">
    <property type="protein sequence ID" value="NLR65841.1"/>
    <property type="molecule type" value="Genomic_DNA"/>
</dbReference>
<dbReference type="InterPro" id="IPR036465">
    <property type="entry name" value="vWFA_dom_sf"/>
</dbReference>
<proteinExistence type="predicted"/>
<dbReference type="RefSeq" id="WP_168871810.1">
    <property type="nucleotide sequence ID" value="NZ_JABAIA010000002.1"/>
</dbReference>
<comment type="caution">
    <text evidence="3">The sequence shown here is derived from an EMBL/GenBank/DDBJ whole genome shotgun (WGS) entry which is preliminary data.</text>
</comment>
<evidence type="ECO:0000256" key="1">
    <source>
        <dbReference type="SAM" id="Phobius"/>
    </source>
</evidence>
<dbReference type="PANTHER" id="PTHR33608:SF3">
    <property type="entry name" value="SLR2013 PROTEIN"/>
    <property type="match status" value="1"/>
</dbReference>
<dbReference type="InterPro" id="IPR002881">
    <property type="entry name" value="DUF58"/>
</dbReference>
<evidence type="ECO:0000259" key="2">
    <source>
        <dbReference type="Pfam" id="PF01882"/>
    </source>
</evidence>
<protein>
    <submittedName>
        <fullName evidence="3">DUF58 domain-containing protein</fullName>
    </submittedName>
</protein>
<dbReference type="SUPFAM" id="SSF53300">
    <property type="entry name" value="vWA-like"/>
    <property type="match status" value="1"/>
</dbReference>
<feature type="domain" description="DUF58" evidence="2">
    <location>
        <begin position="212"/>
        <end position="377"/>
    </location>
</feature>
<feature type="transmembrane region" description="Helical" evidence="1">
    <location>
        <begin position="42"/>
        <end position="63"/>
    </location>
</feature>
<organism evidence="3 4">
    <name type="scientific">Chitinophaga varians</name>
    <dbReference type="NCBI Taxonomy" id="2202339"/>
    <lineage>
        <taxon>Bacteria</taxon>
        <taxon>Pseudomonadati</taxon>
        <taxon>Bacteroidota</taxon>
        <taxon>Chitinophagia</taxon>
        <taxon>Chitinophagales</taxon>
        <taxon>Chitinophagaceae</taxon>
        <taxon>Chitinophaga</taxon>
    </lineage>
</organism>
<reference evidence="3 4" key="1">
    <citation type="submission" date="2020-04" db="EMBL/GenBank/DDBJ databases">
        <authorList>
            <person name="Yin C."/>
        </authorList>
    </citation>
    <scope>NUCLEOTIDE SEQUENCE [LARGE SCALE GENOMIC DNA]</scope>
    <source>
        <strain evidence="3 4">Ae27</strain>
    </source>
</reference>
<dbReference type="PANTHER" id="PTHR33608">
    <property type="entry name" value="BLL2464 PROTEIN"/>
    <property type="match status" value="1"/>
</dbReference>
<accession>A0A847S2S5</accession>
<gene>
    <name evidence="3" type="ORF">HGH92_16125</name>
</gene>
<keyword evidence="4" id="KW-1185">Reference proteome</keyword>
<keyword evidence="1" id="KW-0472">Membrane</keyword>
<evidence type="ECO:0000313" key="4">
    <source>
        <dbReference type="Proteomes" id="UP000570474"/>
    </source>
</evidence>
<dbReference type="Proteomes" id="UP000570474">
    <property type="component" value="Unassembled WGS sequence"/>
</dbReference>
<evidence type="ECO:0000313" key="3">
    <source>
        <dbReference type="EMBL" id="NLR65841.1"/>
    </source>
</evidence>
<feature type="transmembrane region" description="Helical" evidence="1">
    <location>
        <begin position="20"/>
        <end position="36"/>
    </location>
</feature>
<name>A0A847S2S5_9BACT</name>